<dbReference type="Proteomes" id="UP000006729">
    <property type="component" value="Chromosome 1"/>
</dbReference>
<organism evidence="2 3">
    <name type="scientific">Populus trichocarpa</name>
    <name type="common">Western balsam poplar</name>
    <name type="synonym">Populus balsamifera subsp. trichocarpa</name>
    <dbReference type="NCBI Taxonomy" id="3694"/>
    <lineage>
        <taxon>Eukaryota</taxon>
        <taxon>Viridiplantae</taxon>
        <taxon>Streptophyta</taxon>
        <taxon>Embryophyta</taxon>
        <taxon>Tracheophyta</taxon>
        <taxon>Spermatophyta</taxon>
        <taxon>Magnoliopsida</taxon>
        <taxon>eudicotyledons</taxon>
        <taxon>Gunneridae</taxon>
        <taxon>Pentapetalae</taxon>
        <taxon>rosids</taxon>
        <taxon>fabids</taxon>
        <taxon>Malpighiales</taxon>
        <taxon>Salicaceae</taxon>
        <taxon>Saliceae</taxon>
        <taxon>Populus</taxon>
    </lineage>
</organism>
<proteinExistence type="predicted"/>
<protein>
    <submittedName>
        <fullName evidence="2">Uncharacterized protein</fullName>
    </submittedName>
</protein>
<keyword evidence="3" id="KW-1185">Reference proteome</keyword>
<keyword evidence="1" id="KW-1133">Transmembrane helix</keyword>
<sequence length="100" mass="10980">MGREPSLFCSNSTLFSHHFDLSEFGDCISCISLCPLAILKHPQSPLLILNLRQSWVAAMGLWNLFIVALMPVLNVLLITAVGVFLAIQRVDILGADLESI</sequence>
<evidence type="ECO:0000256" key="1">
    <source>
        <dbReference type="SAM" id="Phobius"/>
    </source>
</evidence>
<dbReference type="AlphaFoldDB" id="A0A3N7E989"/>
<accession>A0A3N7E989</accession>
<feature type="transmembrane region" description="Helical" evidence="1">
    <location>
        <begin position="61"/>
        <end position="87"/>
    </location>
</feature>
<name>A0A3N7E989_POPTR</name>
<dbReference type="InParanoid" id="A0A3N7E989"/>
<dbReference type="EMBL" id="CM009290">
    <property type="protein sequence ID" value="RQO84787.1"/>
    <property type="molecule type" value="Genomic_DNA"/>
</dbReference>
<evidence type="ECO:0000313" key="2">
    <source>
        <dbReference type="EMBL" id="RQO84787.1"/>
    </source>
</evidence>
<keyword evidence="1" id="KW-0812">Transmembrane</keyword>
<reference evidence="2 3" key="1">
    <citation type="journal article" date="2006" name="Science">
        <title>The genome of black cottonwood, Populus trichocarpa (Torr. &amp; Gray).</title>
        <authorList>
            <person name="Tuskan G.A."/>
            <person name="Difazio S."/>
            <person name="Jansson S."/>
            <person name="Bohlmann J."/>
            <person name="Grigoriev I."/>
            <person name="Hellsten U."/>
            <person name="Putnam N."/>
            <person name="Ralph S."/>
            <person name="Rombauts S."/>
            <person name="Salamov A."/>
            <person name="Schein J."/>
            <person name="Sterck L."/>
            <person name="Aerts A."/>
            <person name="Bhalerao R.R."/>
            <person name="Bhalerao R.P."/>
            <person name="Blaudez D."/>
            <person name="Boerjan W."/>
            <person name="Brun A."/>
            <person name="Brunner A."/>
            <person name="Busov V."/>
            <person name="Campbell M."/>
            <person name="Carlson J."/>
            <person name="Chalot M."/>
            <person name="Chapman J."/>
            <person name="Chen G.L."/>
            <person name="Cooper D."/>
            <person name="Coutinho P.M."/>
            <person name="Couturier J."/>
            <person name="Covert S."/>
            <person name="Cronk Q."/>
            <person name="Cunningham R."/>
            <person name="Davis J."/>
            <person name="Degroeve S."/>
            <person name="Dejardin A."/>
            <person name="Depamphilis C."/>
            <person name="Detter J."/>
            <person name="Dirks B."/>
            <person name="Dubchak I."/>
            <person name="Duplessis S."/>
            <person name="Ehlting J."/>
            <person name="Ellis B."/>
            <person name="Gendler K."/>
            <person name="Goodstein D."/>
            <person name="Gribskov M."/>
            <person name="Grimwood J."/>
            <person name="Groover A."/>
            <person name="Gunter L."/>
            <person name="Hamberger B."/>
            <person name="Heinze B."/>
            <person name="Helariutta Y."/>
            <person name="Henrissat B."/>
            <person name="Holligan D."/>
            <person name="Holt R."/>
            <person name="Huang W."/>
            <person name="Islam-Faridi N."/>
            <person name="Jones S."/>
            <person name="Jones-Rhoades M."/>
            <person name="Jorgensen R."/>
            <person name="Joshi C."/>
            <person name="Kangasjarvi J."/>
            <person name="Karlsson J."/>
            <person name="Kelleher C."/>
            <person name="Kirkpatrick R."/>
            <person name="Kirst M."/>
            <person name="Kohler A."/>
            <person name="Kalluri U."/>
            <person name="Larimer F."/>
            <person name="Leebens-Mack J."/>
            <person name="Leple J.C."/>
            <person name="Locascio P."/>
            <person name="Lou Y."/>
            <person name="Lucas S."/>
            <person name="Martin F."/>
            <person name="Montanini B."/>
            <person name="Napoli C."/>
            <person name="Nelson D.R."/>
            <person name="Nelson C."/>
            <person name="Nieminen K."/>
            <person name="Nilsson O."/>
            <person name="Pereda V."/>
            <person name="Peter G."/>
            <person name="Philippe R."/>
            <person name="Pilate G."/>
            <person name="Poliakov A."/>
            <person name="Razumovskaya J."/>
            <person name="Richardson P."/>
            <person name="Rinaldi C."/>
            <person name="Ritland K."/>
            <person name="Rouze P."/>
            <person name="Ryaboy D."/>
            <person name="Schmutz J."/>
            <person name="Schrader J."/>
            <person name="Segerman B."/>
            <person name="Shin H."/>
            <person name="Siddiqui A."/>
            <person name="Sterky F."/>
            <person name="Terry A."/>
            <person name="Tsai C.J."/>
            <person name="Uberbacher E."/>
            <person name="Unneberg P."/>
            <person name="Vahala J."/>
            <person name="Wall K."/>
            <person name="Wessler S."/>
            <person name="Yang G."/>
            <person name="Yin T."/>
            <person name="Douglas C."/>
            <person name="Marra M."/>
            <person name="Sandberg G."/>
            <person name="Van de Peer Y."/>
            <person name="Rokhsar D."/>
        </authorList>
    </citation>
    <scope>NUCLEOTIDE SEQUENCE [LARGE SCALE GENOMIC DNA]</scope>
    <source>
        <strain evidence="3">cv. Nisqually</strain>
    </source>
</reference>
<keyword evidence="1" id="KW-0472">Membrane</keyword>
<evidence type="ECO:0000313" key="3">
    <source>
        <dbReference type="Proteomes" id="UP000006729"/>
    </source>
</evidence>
<gene>
    <name evidence="2" type="ORF">POPTR_001G125532</name>
</gene>